<name>A0A7G9WIH0_9FIRM</name>
<evidence type="ECO:0000256" key="5">
    <source>
        <dbReference type="ARBA" id="ARBA00020555"/>
    </source>
</evidence>
<comment type="pathway">
    <text evidence="2 7">Carbohydrate metabolism; pentose and glucuronate interconversion.</text>
</comment>
<keyword evidence="9" id="KW-1185">Reference proteome</keyword>
<reference evidence="8 9" key="1">
    <citation type="submission" date="2020-08" db="EMBL/GenBank/DDBJ databases">
        <authorList>
            <person name="Ren C."/>
            <person name="Gu Y."/>
            <person name="Xu Y."/>
        </authorList>
    </citation>
    <scope>NUCLEOTIDE SEQUENCE [LARGE SCALE GENOMIC DNA]</scope>
    <source>
        <strain evidence="8 9">LBM18003</strain>
    </source>
</reference>
<dbReference type="EMBL" id="CP060696">
    <property type="protein sequence ID" value="QNO18482.1"/>
    <property type="molecule type" value="Genomic_DNA"/>
</dbReference>
<dbReference type="Pfam" id="PF02614">
    <property type="entry name" value="UxaC"/>
    <property type="match status" value="1"/>
</dbReference>
<dbReference type="NCBIfam" id="NF002794">
    <property type="entry name" value="PRK02925.1"/>
    <property type="match status" value="1"/>
</dbReference>
<comment type="catalytic activity">
    <reaction evidence="1 7">
        <text>D-glucuronate = D-fructuronate</text>
        <dbReference type="Rhea" id="RHEA:13049"/>
        <dbReference type="ChEBI" id="CHEBI:58720"/>
        <dbReference type="ChEBI" id="CHEBI:59863"/>
        <dbReference type="EC" id="5.3.1.12"/>
    </reaction>
</comment>
<evidence type="ECO:0000313" key="8">
    <source>
        <dbReference type="EMBL" id="QNO18482.1"/>
    </source>
</evidence>
<dbReference type="RefSeq" id="WP_212507544.1">
    <property type="nucleotide sequence ID" value="NZ_CP060696.1"/>
</dbReference>
<dbReference type="KEGG" id="caml:H6X83_02185"/>
<proteinExistence type="inferred from homology"/>
<dbReference type="UniPathway" id="UPA00246"/>
<protein>
    <recommendedName>
        <fullName evidence="5 7">Uronate isomerase</fullName>
        <ecNumber evidence="4 7">5.3.1.12</ecNumber>
    </recommendedName>
    <alternativeName>
        <fullName evidence="7">Glucuronate isomerase</fullName>
    </alternativeName>
    <alternativeName>
        <fullName evidence="7">Uronic isomerase</fullName>
    </alternativeName>
</protein>
<comment type="catalytic activity">
    <reaction evidence="7">
        <text>aldehydo-D-galacturonate = keto-D-tagaturonate</text>
        <dbReference type="Rhea" id="RHEA:27702"/>
        <dbReference type="ChEBI" id="CHEBI:12952"/>
        <dbReference type="ChEBI" id="CHEBI:17886"/>
    </reaction>
</comment>
<sequence>MKDFMDNDFLLSNSTAKILYHDYATKMPIVDYHCHIDPREIAENRQFDNITQVWLGGDHYKWRLIRSNGIDEKYITGAGSDREKFQMFAEALPKAIGNPLYHWTHLELRKYFGYSGVLNGSTAEEVWNLCNEKLKSPQMRVRGIIEQSNVKLIATTDDPVDTLEWHKQIEDDSTCLVKVIPTWRSDKIMNIEKPEFAQYVSTLEKVSDIQIRTFRDVLSALAKRLDFFTAMGCRASDHGMDYIMYEPAQDTQIAQIFTKKMEGSALSAKEADQYKYAVLRFLGREYAKRGWVMQIHYGAVRNTNTAMYQSLGADTGFDCISTHSSAESIVNFLNDLNQTDELPKTVLYSLNPADNAMLDTVIGCFQGTAAAGKLQHGAAWWFNDTKSGMTAQLTSLASLSVLGNFIGMLTDSRSFLSYTRHAYFRRILCNLLGTWVENGEYPNDQEALGKIVQDISFNNAVRYFNFTF</sequence>
<dbReference type="Gene3D" id="3.20.20.140">
    <property type="entry name" value="Metal-dependent hydrolases"/>
    <property type="match status" value="1"/>
</dbReference>
<dbReference type="InterPro" id="IPR003766">
    <property type="entry name" value="Uronate_isomerase"/>
</dbReference>
<evidence type="ECO:0000313" key="9">
    <source>
        <dbReference type="Proteomes" id="UP000516046"/>
    </source>
</evidence>
<dbReference type="PANTHER" id="PTHR30068:SF4">
    <property type="entry name" value="URONATE ISOMERASE"/>
    <property type="match status" value="1"/>
</dbReference>
<keyword evidence="6 7" id="KW-0413">Isomerase</keyword>
<dbReference type="InterPro" id="IPR032466">
    <property type="entry name" value="Metal_Hydrolase"/>
</dbReference>
<dbReference type="PANTHER" id="PTHR30068">
    <property type="entry name" value="URONATE ISOMERASE"/>
    <property type="match status" value="1"/>
</dbReference>
<dbReference type="AlphaFoldDB" id="A0A7G9WIH0"/>
<dbReference type="GO" id="GO:0042840">
    <property type="term" value="P:D-glucuronate catabolic process"/>
    <property type="evidence" value="ECO:0007669"/>
    <property type="project" value="TreeGrafter"/>
</dbReference>
<evidence type="ECO:0000256" key="1">
    <source>
        <dbReference type="ARBA" id="ARBA00001165"/>
    </source>
</evidence>
<evidence type="ECO:0000256" key="6">
    <source>
        <dbReference type="ARBA" id="ARBA00023235"/>
    </source>
</evidence>
<dbReference type="Proteomes" id="UP000516046">
    <property type="component" value="Chromosome"/>
</dbReference>
<gene>
    <name evidence="7 8" type="primary">uxaC</name>
    <name evidence="8" type="ORF">H6X83_02185</name>
</gene>
<evidence type="ECO:0000256" key="4">
    <source>
        <dbReference type="ARBA" id="ARBA00012546"/>
    </source>
</evidence>
<dbReference type="Gene3D" id="1.10.2020.10">
    <property type="entry name" value="uronate isomerase, domain 2, chain A"/>
    <property type="match status" value="1"/>
</dbReference>
<evidence type="ECO:0000256" key="2">
    <source>
        <dbReference type="ARBA" id="ARBA00004892"/>
    </source>
</evidence>
<dbReference type="SUPFAM" id="SSF51556">
    <property type="entry name" value="Metallo-dependent hydrolases"/>
    <property type="match status" value="1"/>
</dbReference>
<evidence type="ECO:0000256" key="7">
    <source>
        <dbReference type="HAMAP-Rule" id="MF_00675"/>
    </source>
</evidence>
<evidence type="ECO:0000256" key="3">
    <source>
        <dbReference type="ARBA" id="ARBA00008397"/>
    </source>
</evidence>
<comment type="similarity">
    <text evidence="3 7">Belongs to the metallo-dependent hydrolases superfamily. Uronate isomerase family.</text>
</comment>
<dbReference type="EC" id="5.3.1.12" evidence="4 7"/>
<dbReference type="GO" id="GO:0008880">
    <property type="term" value="F:glucuronate isomerase activity"/>
    <property type="evidence" value="ECO:0007669"/>
    <property type="project" value="UniProtKB-UniRule"/>
</dbReference>
<organism evidence="8 9">
    <name type="scientific">Caproicibacterium amylolyticum</name>
    <dbReference type="NCBI Taxonomy" id="2766537"/>
    <lineage>
        <taxon>Bacteria</taxon>
        <taxon>Bacillati</taxon>
        <taxon>Bacillota</taxon>
        <taxon>Clostridia</taxon>
        <taxon>Eubacteriales</taxon>
        <taxon>Oscillospiraceae</taxon>
        <taxon>Caproicibacterium</taxon>
    </lineage>
</organism>
<dbReference type="GO" id="GO:0019698">
    <property type="term" value="P:D-galacturonate catabolic process"/>
    <property type="evidence" value="ECO:0007669"/>
    <property type="project" value="TreeGrafter"/>
</dbReference>
<dbReference type="HAMAP" id="MF_00675">
    <property type="entry name" value="UxaC"/>
    <property type="match status" value="1"/>
</dbReference>
<accession>A0A7G9WIH0</accession>